<accession>A0ABN9SR16</accession>
<organism evidence="3 4">
    <name type="scientific">Prorocentrum cordatum</name>
    <dbReference type="NCBI Taxonomy" id="2364126"/>
    <lineage>
        <taxon>Eukaryota</taxon>
        <taxon>Sar</taxon>
        <taxon>Alveolata</taxon>
        <taxon>Dinophyceae</taxon>
        <taxon>Prorocentrales</taxon>
        <taxon>Prorocentraceae</taxon>
        <taxon>Prorocentrum</taxon>
    </lineage>
</organism>
<name>A0ABN9SR16_9DINO</name>
<feature type="domain" description="WSC" evidence="2">
    <location>
        <begin position="1"/>
        <end position="78"/>
    </location>
</feature>
<keyword evidence="1" id="KW-0472">Membrane</keyword>
<protein>
    <recommendedName>
        <fullName evidence="2">WSC domain-containing protein</fullName>
    </recommendedName>
</protein>
<dbReference type="PROSITE" id="PS51212">
    <property type="entry name" value="WSC"/>
    <property type="match status" value="1"/>
</dbReference>
<keyword evidence="1" id="KW-0812">Transmembrane</keyword>
<proteinExistence type="predicted"/>
<keyword evidence="4" id="KW-1185">Reference proteome</keyword>
<gene>
    <name evidence="3" type="ORF">PCOR1329_LOCUS31772</name>
</gene>
<keyword evidence="1" id="KW-1133">Transmembrane helix</keyword>
<dbReference type="EMBL" id="CAUYUJ010012625">
    <property type="protein sequence ID" value="CAK0834320.1"/>
    <property type="molecule type" value="Genomic_DNA"/>
</dbReference>
<evidence type="ECO:0000256" key="1">
    <source>
        <dbReference type="SAM" id="Phobius"/>
    </source>
</evidence>
<comment type="caution">
    <text evidence="3">The sequence shown here is derived from an EMBL/GenBank/DDBJ whole genome shotgun (WGS) entry which is preliminary data.</text>
</comment>
<feature type="transmembrane region" description="Helical" evidence="1">
    <location>
        <begin position="94"/>
        <end position="115"/>
    </location>
</feature>
<sequence>MQIGWGYNSESCKAACAGSPYMALQGGGWCFCGTSRTQGGLSKRLRDEDCWPACAGESAMEPARPCGGYLSNAVYALDDVQHRAARTHRDGEMAVAYLAMPIVPVAFVLMALCVAPSRRAGSGASAT</sequence>
<reference evidence="3" key="1">
    <citation type="submission" date="2023-10" db="EMBL/GenBank/DDBJ databases">
        <authorList>
            <person name="Chen Y."/>
            <person name="Shah S."/>
            <person name="Dougan E. K."/>
            <person name="Thang M."/>
            <person name="Chan C."/>
        </authorList>
    </citation>
    <scope>NUCLEOTIDE SEQUENCE [LARGE SCALE GENOMIC DNA]</scope>
</reference>
<dbReference type="Pfam" id="PF01822">
    <property type="entry name" value="WSC"/>
    <property type="match status" value="1"/>
</dbReference>
<evidence type="ECO:0000313" key="3">
    <source>
        <dbReference type="EMBL" id="CAK0834320.1"/>
    </source>
</evidence>
<evidence type="ECO:0000259" key="2">
    <source>
        <dbReference type="PROSITE" id="PS51212"/>
    </source>
</evidence>
<dbReference type="Proteomes" id="UP001189429">
    <property type="component" value="Unassembled WGS sequence"/>
</dbReference>
<dbReference type="InterPro" id="IPR002889">
    <property type="entry name" value="WSC_carb-bd"/>
</dbReference>
<evidence type="ECO:0000313" key="4">
    <source>
        <dbReference type="Proteomes" id="UP001189429"/>
    </source>
</evidence>